<accession>Q2PXY9</accession>
<proteinExistence type="predicted"/>
<dbReference type="InterPro" id="IPR007401">
    <property type="entry name" value="DUF454"/>
</dbReference>
<keyword evidence="1" id="KW-0812">Transmembrane</keyword>
<organism evidence="2">
    <name type="scientific">uncultured marine bacterium Ant4D5</name>
    <dbReference type="NCBI Taxonomy" id="360428"/>
    <lineage>
        <taxon>Bacteria</taxon>
        <taxon>environmental samples</taxon>
    </lineage>
</organism>
<feature type="transmembrane region" description="Helical" evidence="1">
    <location>
        <begin position="39"/>
        <end position="69"/>
    </location>
</feature>
<dbReference type="PANTHER" id="PTHR35813:SF1">
    <property type="entry name" value="INNER MEMBRANE PROTEIN YBAN"/>
    <property type="match status" value="1"/>
</dbReference>
<reference evidence="2" key="1">
    <citation type="journal article" date="2006" name="Appl. Environ. Microbiol.">
        <title>Comparative genomics of DNA fragments from six Antarctic marine planktonic bacteria.</title>
        <authorList>
            <person name="Grzymski J.J."/>
            <person name="Carter B.J."/>
            <person name="DeLong E.F."/>
            <person name="Feldman R.A."/>
            <person name="Ghadiri A."/>
            <person name="Murray A.E."/>
        </authorList>
    </citation>
    <scope>NUCLEOTIDE SEQUENCE</scope>
</reference>
<evidence type="ECO:0000313" key="2">
    <source>
        <dbReference type="EMBL" id="ABC25438.1"/>
    </source>
</evidence>
<dbReference type="EMBL" id="DQ295242">
    <property type="protein sequence ID" value="ABC25438.1"/>
    <property type="molecule type" value="Genomic_DNA"/>
</dbReference>
<protein>
    <recommendedName>
        <fullName evidence="3">DUF454 domain-containing protein</fullName>
    </recommendedName>
</protein>
<evidence type="ECO:0008006" key="3">
    <source>
        <dbReference type="Google" id="ProtNLM"/>
    </source>
</evidence>
<name>Q2PXY9_9BACT</name>
<sequence length="160" mass="17842">MKSRYPIREIDSVPQDCPVDHDTAERAVQALPGAVRRGVYFTIGATSVVLGVIGIVVPLWPTTCFLLLARWCFARSSTRAERWLHANRIFGRYLRDYREHGVISPRVRARSVAVLWVFIGLSAFLLASRLWAVALLLLLALAATAHLYSLPTEPRASTAD</sequence>
<dbReference type="AlphaFoldDB" id="Q2PXY9"/>
<keyword evidence="1" id="KW-1133">Transmembrane helix</keyword>
<keyword evidence="1" id="KW-0472">Membrane</keyword>
<evidence type="ECO:0000256" key="1">
    <source>
        <dbReference type="SAM" id="Phobius"/>
    </source>
</evidence>
<dbReference type="GO" id="GO:0005886">
    <property type="term" value="C:plasma membrane"/>
    <property type="evidence" value="ECO:0007669"/>
    <property type="project" value="TreeGrafter"/>
</dbReference>
<feature type="transmembrane region" description="Helical" evidence="1">
    <location>
        <begin position="107"/>
        <end position="125"/>
    </location>
</feature>
<dbReference type="PANTHER" id="PTHR35813">
    <property type="entry name" value="INNER MEMBRANE PROTEIN YBAN"/>
    <property type="match status" value="1"/>
</dbReference>
<dbReference type="Pfam" id="PF04304">
    <property type="entry name" value="DUF454"/>
    <property type="match status" value="1"/>
</dbReference>
<feature type="transmembrane region" description="Helical" evidence="1">
    <location>
        <begin position="131"/>
        <end position="150"/>
    </location>
</feature>